<proteinExistence type="predicted"/>
<dbReference type="EMBL" id="QPFP01000052">
    <property type="protein sequence ID" value="TEB25893.1"/>
    <property type="molecule type" value="Genomic_DNA"/>
</dbReference>
<dbReference type="AlphaFoldDB" id="A0A4Y7SVK2"/>
<feature type="region of interest" description="Disordered" evidence="1">
    <location>
        <begin position="1"/>
        <end position="22"/>
    </location>
</feature>
<reference evidence="2 3" key="1">
    <citation type="journal article" date="2019" name="Nat. Ecol. Evol.">
        <title>Megaphylogeny resolves global patterns of mushroom evolution.</title>
        <authorList>
            <person name="Varga T."/>
            <person name="Krizsan K."/>
            <person name="Foldi C."/>
            <person name="Dima B."/>
            <person name="Sanchez-Garcia M."/>
            <person name="Sanchez-Ramirez S."/>
            <person name="Szollosi G.J."/>
            <person name="Szarkandi J.G."/>
            <person name="Papp V."/>
            <person name="Albert L."/>
            <person name="Andreopoulos W."/>
            <person name="Angelini C."/>
            <person name="Antonin V."/>
            <person name="Barry K.W."/>
            <person name="Bougher N.L."/>
            <person name="Buchanan P."/>
            <person name="Buyck B."/>
            <person name="Bense V."/>
            <person name="Catcheside P."/>
            <person name="Chovatia M."/>
            <person name="Cooper J."/>
            <person name="Damon W."/>
            <person name="Desjardin D."/>
            <person name="Finy P."/>
            <person name="Geml J."/>
            <person name="Haridas S."/>
            <person name="Hughes K."/>
            <person name="Justo A."/>
            <person name="Karasinski D."/>
            <person name="Kautmanova I."/>
            <person name="Kiss B."/>
            <person name="Kocsube S."/>
            <person name="Kotiranta H."/>
            <person name="LaButti K.M."/>
            <person name="Lechner B.E."/>
            <person name="Liimatainen K."/>
            <person name="Lipzen A."/>
            <person name="Lukacs Z."/>
            <person name="Mihaltcheva S."/>
            <person name="Morgado L.N."/>
            <person name="Niskanen T."/>
            <person name="Noordeloos M.E."/>
            <person name="Ohm R.A."/>
            <person name="Ortiz-Santana B."/>
            <person name="Ovrebo C."/>
            <person name="Racz N."/>
            <person name="Riley R."/>
            <person name="Savchenko A."/>
            <person name="Shiryaev A."/>
            <person name="Soop K."/>
            <person name="Spirin V."/>
            <person name="Szebenyi C."/>
            <person name="Tomsovsky M."/>
            <person name="Tulloss R.E."/>
            <person name="Uehling J."/>
            <person name="Grigoriev I.V."/>
            <person name="Vagvolgyi C."/>
            <person name="Papp T."/>
            <person name="Martin F.M."/>
            <person name="Miettinen O."/>
            <person name="Hibbett D.S."/>
            <person name="Nagy L.G."/>
        </authorList>
    </citation>
    <scope>NUCLEOTIDE SEQUENCE [LARGE SCALE GENOMIC DNA]</scope>
    <source>
        <strain evidence="2 3">FP101781</strain>
    </source>
</reference>
<evidence type="ECO:0000256" key="1">
    <source>
        <dbReference type="SAM" id="MobiDB-lite"/>
    </source>
</evidence>
<sequence>MGRPRKYHSEEERRAAVAAQSKKYYDNNTERVSLARRTRYAATRRGAKCQDGGVKPRKRSQQVAGGNQRRRKADSPAPVDQSSKNAIRDAWKSEVEALAMEVNRLTWGSHVSLYTVQLLGILTAGRDMEVLSSALLRFRGLLRRVIRMEIELGKVYGAGNTDPLVDLQLVLKPEVLLIVDNLQAIETRLARGDTLELILEFATRHLEKWDSGEIMPLSTNDVCELMVGNVIIQDVVQRAIAQRASPTEASREPVRERVRLTAGSDDSASSDSVVSEEVIRTKFDAMYNELTRKPSDEDLIALAKAQIRNEWFTDDGITFPRWVFHEPGLTAPLTETGLPAPAIPTVNLSFLLLAAEEALRDLVHKRTLFDSLLLPQLQTVLQKTNLSEEEKVHQLVFLRHHNPVALRSKIGQLNKPVPFEESFVYEWELYREDESDRLVNKALESLGL</sequence>
<accession>A0A4Y7SVK2</accession>
<feature type="compositionally biased region" description="Basic and acidic residues" evidence="1">
    <location>
        <begin position="249"/>
        <end position="259"/>
    </location>
</feature>
<feature type="region of interest" description="Disordered" evidence="1">
    <location>
        <begin position="35"/>
        <end position="85"/>
    </location>
</feature>
<dbReference type="Proteomes" id="UP000298030">
    <property type="component" value="Unassembled WGS sequence"/>
</dbReference>
<gene>
    <name evidence="2" type="ORF">FA13DRAFT_1713557</name>
</gene>
<evidence type="ECO:0000313" key="3">
    <source>
        <dbReference type="Proteomes" id="UP000298030"/>
    </source>
</evidence>
<feature type="region of interest" description="Disordered" evidence="1">
    <location>
        <begin position="243"/>
        <end position="271"/>
    </location>
</feature>
<evidence type="ECO:0000313" key="2">
    <source>
        <dbReference type="EMBL" id="TEB25893.1"/>
    </source>
</evidence>
<comment type="caution">
    <text evidence="2">The sequence shown here is derived from an EMBL/GenBank/DDBJ whole genome shotgun (WGS) entry which is preliminary data.</text>
</comment>
<name>A0A4Y7SVK2_COPMI</name>
<organism evidence="2 3">
    <name type="scientific">Coprinellus micaceus</name>
    <name type="common">Glistening ink-cap mushroom</name>
    <name type="synonym">Coprinus micaceus</name>
    <dbReference type="NCBI Taxonomy" id="71717"/>
    <lineage>
        <taxon>Eukaryota</taxon>
        <taxon>Fungi</taxon>
        <taxon>Dikarya</taxon>
        <taxon>Basidiomycota</taxon>
        <taxon>Agaricomycotina</taxon>
        <taxon>Agaricomycetes</taxon>
        <taxon>Agaricomycetidae</taxon>
        <taxon>Agaricales</taxon>
        <taxon>Agaricineae</taxon>
        <taxon>Psathyrellaceae</taxon>
        <taxon>Coprinellus</taxon>
    </lineage>
</organism>
<keyword evidence="3" id="KW-1185">Reference proteome</keyword>
<protein>
    <submittedName>
        <fullName evidence="2">Uncharacterized protein</fullName>
    </submittedName>
</protein>